<dbReference type="Proteomes" id="UP000326759">
    <property type="component" value="Unassembled WGS sequence"/>
</dbReference>
<name>A0A5N5T8Q2_9CRUS</name>
<reference evidence="1 2" key="1">
    <citation type="journal article" date="2019" name="PLoS Biol.">
        <title>Sex chromosomes control vertical transmission of feminizing Wolbachia symbionts in an isopod.</title>
        <authorList>
            <person name="Becking T."/>
            <person name="Chebbi M.A."/>
            <person name="Giraud I."/>
            <person name="Moumen B."/>
            <person name="Laverre T."/>
            <person name="Caubet Y."/>
            <person name="Peccoud J."/>
            <person name="Gilbert C."/>
            <person name="Cordaux R."/>
        </authorList>
    </citation>
    <scope>NUCLEOTIDE SEQUENCE [LARGE SCALE GENOMIC DNA]</scope>
    <source>
        <strain evidence="1">ANa2</strain>
        <tissue evidence="1">Whole body excluding digestive tract and cuticle</tissue>
    </source>
</reference>
<accession>A0A5N5T8Q2</accession>
<keyword evidence="2" id="KW-1185">Reference proteome</keyword>
<proteinExistence type="predicted"/>
<sequence>MKKQKSVGFPTSAKALHLFSKTKF</sequence>
<evidence type="ECO:0000313" key="1">
    <source>
        <dbReference type="EMBL" id="KAB7502986.1"/>
    </source>
</evidence>
<dbReference type="AlphaFoldDB" id="A0A5N5T8Q2"/>
<dbReference type="EMBL" id="SEYY01006136">
    <property type="protein sequence ID" value="KAB7502986.1"/>
    <property type="molecule type" value="Genomic_DNA"/>
</dbReference>
<evidence type="ECO:0000313" key="2">
    <source>
        <dbReference type="Proteomes" id="UP000326759"/>
    </source>
</evidence>
<organism evidence="1 2">
    <name type="scientific">Armadillidium nasatum</name>
    <dbReference type="NCBI Taxonomy" id="96803"/>
    <lineage>
        <taxon>Eukaryota</taxon>
        <taxon>Metazoa</taxon>
        <taxon>Ecdysozoa</taxon>
        <taxon>Arthropoda</taxon>
        <taxon>Crustacea</taxon>
        <taxon>Multicrustacea</taxon>
        <taxon>Malacostraca</taxon>
        <taxon>Eumalacostraca</taxon>
        <taxon>Peracarida</taxon>
        <taxon>Isopoda</taxon>
        <taxon>Oniscidea</taxon>
        <taxon>Crinocheta</taxon>
        <taxon>Armadillidiidae</taxon>
        <taxon>Armadillidium</taxon>
    </lineage>
</organism>
<protein>
    <submittedName>
        <fullName evidence="1">Uncharacterized protein</fullName>
    </submittedName>
</protein>
<comment type="caution">
    <text evidence="1">The sequence shown here is derived from an EMBL/GenBank/DDBJ whole genome shotgun (WGS) entry which is preliminary data.</text>
</comment>
<gene>
    <name evidence="1" type="ORF">Anas_14684</name>
</gene>